<name>A0AAV7UVN1_PLEWA</name>
<sequence>MQLTLDQCGPFNSGIAECHVRHITANEESFPDTKENDEEIRGCQTRSGQGEERQNAKNKGAVEDVAPKAVLVKERDRKGSVTDAVLKAVLESETRHTAGGAKNPDNPEGHQRCVPPCSWRSMAFPDMQWSPGEISQKEP</sequence>
<accession>A0AAV7UVN1</accession>
<evidence type="ECO:0000256" key="1">
    <source>
        <dbReference type="SAM" id="MobiDB-lite"/>
    </source>
</evidence>
<feature type="region of interest" description="Disordered" evidence="1">
    <location>
        <begin position="27"/>
        <end position="63"/>
    </location>
</feature>
<feature type="region of interest" description="Disordered" evidence="1">
    <location>
        <begin position="90"/>
        <end position="114"/>
    </location>
</feature>
<evidence type="ECO:0000313" key="2">
    <source>
        <dbReference type="EMBL" id="KAJ1192240.1"/>
    </source>
</evidence>
<protein>
    <submittedName>
        <fullName evidence="2">Uncharacterized protein</fullName>
    </submittedName>
</protein>
<reference evidence="2" key="1">
    <citation type="journal article" date="2022" name="bioRxiv">
        <title>Sequencing and chromosome-scale assembly of the giantPleurodeles waltlgenome.</title>
        <authorList>
            <person name="Brown T."/>
            <person name="Elewa A."/>
            <person name="Iarovenko S."/>
            <person name="Subramanian E."/>
            <person name="Araus A.J."/>
            <person name="Petzold A."/>
            <person name="Susuki M."/>
            <person name="Suzuki K.-i.T."/>
            <person name="Hayashi T."/>
            <person name="Toyoda A."/>
            <person name="Oliveira C."/>
            <person name="Osipova E."/>
            <person name="Leigh N.D."/>
            <person name="Simon A."/>
            <person name="Yun M.H."/>
        </authorList>
    </citation>
    <scope>NUCLEOTIDE SEQUENCE</scope>
    <source>
        <strain evidence="2">20211129_DDA</strain>
        <tissue evidence="2">Liver</tissue>
    </source>
</reference>
<dbReference type="AlphaFoldDB" id="A0AAV7UVN1"/>
<comment type="caution">
    <text evidence="2">The sequence shown here is derived from an EMBL/GenBank/DDBJ whole genome shotgun (WGS) entry which is preliminary data.</text>
</comment>
<keyword evidence="3" id="KW-1185">Reference proteome</keyword>
<dbReference type="Proteomes" id="UP001066276">
    <property type="component" value="Chromosome 2_2"/>
</dbReference>
<organism evidence="2 3">
    <name type="scientific">Pleurodeles waltl</name>
    <name type="common">Iberian ribbed newt</name>
    <dbReference type="NCBI Taxonomy" id="8319"/>
    <lineage>
        <taxon>Eukaryota</taxon>
        <taxon>Metazoa</taxon>
        <taxon>Chordata</taxon>
        <taxon>Craniata</taxon>
        <taxon>Vertebrata</taxon>
        <taxon>Euteleostomi</taxon>
        <taxon>Amphibia</taxon>
        <taxon>Batrachia</taxon>
        <taxon>Caudata</taxon>
        <taxon>Salamandroidea</taxon>
        <taxon>Salamandridae</taxon>
        <taxon>Pleurodelinae</taxon>
        <taxon>Pleurodeles</taxon>
    </lineage>
</organism>
<feature type="compositionally biased region" description="Basic and acidic residues" evidence="1">
    <location>
        <begin position="49"/>
        <end position="63"/>
    </location>
</feature>
<evidence type="ECO:0000313" key="3">
    <source>
        <dbReference type="Proteomes" id="UP001066276"/>
    </source>
</evidence>
<gene>
    <name evidence="2" type="ORF">NDU88_001552</name>
</gene>
<proteinExistence type="predicted"/>
<dbReference type="EMBL" id="JANPWB010000004">
    <property type="protein sequence ID" value="KAJ1192240.1"/>
    <property type="molecule type" value="Genomic_DNA"/>
</dbReference>